<proteinExistence type="predicted"/>
<dbReference type="Pfam" id="PF08229">
    <property type="entry name" value="SHR3_chaperone"/>
    <property type="match status" value="1"/>
</dbReference>
<dbReference type="STRING" id="269621.A0A238F8J6"/>
<dbReference type="AlphaFoldDB" id="A0A238F8J6"/>
<evidence type="ECO:0000256" key="1">
    <source>
        <dbReference type="SAM" id="Phobius"/>
    </source>
</evidence>
<feature type="transmembrane region" description="Helical" evidence="1">
    <location>
        <begin position="54"/>
        <end position="76"/>
    </location>
</feature>
<dbReference type="OrthoDB" id="5229808at2759"/>
<keyword evidence="1" id="KW-0472">Membrane</keyword>
<keyword evidence="3" id="KW-1185">Reference proteome</keyword>
<dbReference type="PANTHER" id="PTHR28228:SF1">
    <property type="entry name" value="SECRETORY COMPONENT PROTEIN SHR3"/>
    <property type="match status" value="1"/>
</dbReference>
<name>A0A238F8J6_9BASI</name>
<dbReference type="EMBL" id="FMSP01000003">
    <property type="protein sequence ID" value="SCV68431.1"/>
    <property type="molecule type" value="Genomic_DNA"/>
</dbReference>
<dbReference type="Proteomes" id="UP000198372">
    <property type="component" value="Unassembled WGS sequence"/>
</dbReference>
<keyword evidence="1" id="KW-0812">Transmembrane</keyword>
<evidence type="ECO:0000313" key="2">
    <source>
        <dbReference type="EMBL" id="SCV68431.1"/>
    </source>
</evidence>
<feature type="transmembrane region" description="Helical" evidence="1">
    <location>
        <begin position="12"/>
        <end position="34"/>
    </location>
</feature>
<reference evidence="3" key="1">
    <citation type="submission" date="2016-09" db="EMBL/GenBank/DDBJ databases">
        <authorList>
            <person name="Jeantristanb JTB J.-T."/>
            <person name="Ricardo R."/>
        </authorList>
    </citation>
    <scope>NUCLEOTIDE SEQUENCE [LARGE SCALE GENOMIC DNA]</scope>
</reference>
<evidence type="ECO:0000313" key="3">
    <source>
        <dbReference type="Proteomes" id="UP000198372"/>
    </source>
</evidence>
<dbReference type="SMART" id="SM00786">
    <property type="entry name" value="SHR3_chaperone"/>
    <property type="match status" value="1"/>
</dbReference>
<dbReference type="PANTHER" id="PTHR28228">
    <property type="entry name" value="SECRETORY COMPONENT PROTEIN SHR3"/>
    <property type="match status" value="1"/>
</dbReference>
<feature type="transmembrane region" description="Helical" evidence="1">
    <location>
        <begin position="88"/>
        <end position="108"/>
    </location>
</feature>
<dbReference type="GO" id="GO:0051082">
    <property type="term" value="F:unfolded protein binding"/>
    <property type="evidence" value="ECO:0007669"/>
    <property type="project" value="TreeGrafter"/>
</dbReference>
<dbReference type="GO" id="GO:0005789">
    <property type="term" value="C:endoplasmic reticulum membrane"/>
    <property type="evidence" value="ECO:0007669"/>
    <property type="project" value="TreeGrafter"/>
</dbReference>
<sequence>MGLLTRQVGASIVSASFLLGVLFTTIVWDSSLLFSKQVLTEGTLNAVENYYLTWWNAEMTVKVILHVVVVILFMSLVSKFARKSETAYYFSGASLLLMILVASVYIVITIPSIRLIAQDPLDKTILISSIPDTFTRLQAYFARSNTGPLGDRARDAAAALRNAQPMTWDKRVEHNSVLCAGNTIITALLVGVVILQISEWYVEEQLAKENAELAAQGAIPVAEAVAVTEEKKTQ</sequence>
<organism evidence="2 3">
    <name type="scientific">Microbotryum intermedium</name>
    <dbReference type="NCBI Taxonomy" id="269621"/>
    <lineage>
        <taxon>Eukaryota</taxon>
        <taxon>Fungi</taxon>
        <taxon>Dikarya</taxon>
        <taxon>Basidiomycota</taxon>
        <taxon>Pucciniomycotina</taxon>
        <taxon>Microbotryomycetes</taxon>
        <taxon>Microbotryales</taxon>
        <taxon>Microbotryaceae</taxon>
        <taxon>Microbotryum</taxon>
    </lineage>
</organism>
<accession>A0A238F8J6</accession>
<dbReference type="GO" id="GO:0006888">
    <property type="term" value="P:endoplasmic reticulum to Golgi vesicle-mediated transport"/>
    <property type="evidence" value="ECO:0007669"/>
    <property type="project" value="TreeGrafter"/>
</dbReference>
<protein>
    <submittedName>
        <fullName evidence="2">BQ2448_552 protein</fullName>
    </submittedName>
</protein>
<dbReference type="InterPro" id="IPR013248">
    <property type="entry name" value="Psh3/Shr3"/>
</dbReference>
<gene>
    <name evidence="2" type="ORF">BQ2448_552</name>
</gene>
<keyword evidence="1" id="KW-1133">Transmembrane helix</keyword>